<dbReference type="EMBL" id="AVOT02014925">
    <property type="protein sequence ID" value="MBW0498831.1"/>
    <property type="molecule type" value="Genomic_DNA"/>
</dbReference>
<reference evidence="1" key="1">
    <citation type="submission" date="2021-03" db="EMBL/GenBank/DDBJ databases">
        <title>Draft genome sequence of rust myrtle Austropuccinia psidii MF-1, a brazilian biotype.</title>
        <authorList>
            <person name="Quecine M.C."/>
            <person name="Pachon D.M.R."/>
            <person name="Bonatelli M.L."/>
            <person name="Correr F.H."/>
            <person name="Franceschini L.M."/>
            <person name="Leite T.F."/>
            <person name="Margarido G.R.A."/>
            <person name="Almeida C.A."/>
            <person name="Ferrarezi J.A."/>
            <person name="Labate C.A."/>
        </authorList>
    </citation>
    <scope>NUCLEOTIDE SEQUENCE</scope>
    <source>
        <strain evidence="1">MF-1</strain>
    </source>
</reference>
<organism evidence="1 2">
    <name type="scientific">Austropuccinia psidii MF-1</name>
    <dbReference type="NCBI Taxonomy" id="1389203"/>
    <lineage>
        <taxon>Eukaryota</taxon>
        <taxon>Fungi</taxon>
        <taxon>Dikarya</taxon>
        <taxon>Basidiomycota</taxon>
        <taxon>Pucciniomycotina</taxon>
        <taxon>Pucciniomycetes</taxon>
        <taxon>Pucciniales</taxon>
        <taxon>Sphaerophragmiaceae</taxon>
        <taxon>Austropuccinia</taxon>
    </lineage>
</organism>
<evidence type="ECO:0000313" key="2">
    <source>
        <dbReference type="Proteomes" id="UP000765509"/>
    </source>
</evidence>
<protein>
    <submittedName>
        <fullName evidence="1">Uncharacterized protein</fullName>
    </submittedName>
</protein>
<dbReference type="Proteomes" id="UP000765509">
    <property type="component" value="Unassembled WGS sequence"/>
</dbReference>
<name>A0A9Q3DE69_9BASI</name>
<evidence type="ECO:0000313" key="1">
    <source>
        <dbReference type="EMBL" id="MBW0498831.1"/>
    </source>
</evidence>
<comment type="caution">
    <text evidence="1">The sequence shown here is derived from an EMBL/GenBank/DDBJ whole genome shotgun (WGS) entry which is preliminary data.</text>
</comment>
<dbReference type="AlphaFoldDB" id="A0A9Q3DE69"/>
<keyword evidence="2" id="KW-1185">Reference proteome</keyword>
<sequence length="79" mass="9366">MVLNWSMDRGCFIDRSHPIFMDFILSFPPSLRIKVVETFSTELNHLPTLQDRVNSHKSHGLNQPFKKFFLLNQTSFKRQ</sequence>
<gene>
    <name evidence="1" type="ORF">O181_038546</name>
</gene>
<proteinExistence type="predicted"/>
<accession>A0A9Q3DE69</accession>